<dbReference type="InterPro" id="IPR029058">
    <property type="entry name" value="AB_hydrolase_fold"/>
</dbReference>
<keyword evidence="2" id="KW-0378">Hydrolase</keyword>
<dbReference type="PANTHER" id="PTHR43798:SF33">
    <property type="entry name" value="HYDROLASE, PUTATIVE (AFU_ORTHOLOGUE AFUA_2G14860)-RELATED"/>
    <property type="match status" value="1"/>
</dbReference>
<gene>
    <name evidence="2" type="ORF">FVR03_02575</name>
</gene>
<dbReference type="OrthoDB" id="9780932at2"/>
<proteinExistence type="predicted"/>
<dbReference type="GO" id="GO:0016787">
    <property type="term" value="F:hydrolase activity"/>
    <property type="evidence" value="ECO:0007669"/>
    <property type="project" value="UniProtKB-KW"/>
</dbReference>
<organism evidence="2 3">
    <name type="scientific">Pontibacter qinzhouensis</name>
    <dbReference type="NCBI Taxonomy" id="2603253"/>
    <lineage>
        <taxon>Bacteria</taxon>
        <taxon>Pseudomonadati</taxon>
        <taxon>Bacteroidota</taxon>
        <taxon>Cytophagia</taxon>
        <taxon>Cytophagales</taxon>
        <taxon>Hymenobacteraceae</taxon>
        <taxon>Pontibacter</taxon>
    </lineage>
</organism>
<name>A0A5C8KEG7_9BACT</name>
<dbReference type="GO" id="GO:0016020">
    <property type="term" value="C:membrane"/>
    <property type="evidence" value="ECO:0007669"/>
    <property type="project" value="TreeGrafter"/>
</dbReference>
<dbReference type="InterPro" id="IPR050266">
    <property type="entry name" value="AB_hydrolase_sf"/>
</dbReference>
<dbReference type="Pfam" id="PF00561">
    <property type="entry name" value="Abhydrolase_1"/>
    <property type="match status" value="1"/>
</dbReference>
<dbReference type="Proteomes" id="UP000321926">
    <property type="component" value="Unassembled WGS sequence"/>
</dbReference>
<dbReference type="RefSeq" id="WP_147920200.1">
    <property type="nucleotide sequence ID" value="NZ_VRTY01000006.1"/>
</dbReference>
<sequence length="272" mass="29286">MKHILPDGAALHYELHGNPKADQTFVFLNGFSQTTAAWAGVVFALSKPYRLLLVDLLNQGKSTTTPAVCTLEAHAAAIAGLLRVLELSKPIVVGISMGGAVAQRLLVQFPEAAVAGVLVSSFAQVDAYFDAVLQSWEKAVLAGGPPLLLDVMLPLVLGRSYFDKPFVVSLEHLKQNKVSQSLTSESLLQQILSIKTSKEFIPELRQVQVPVLLVHGQEDPLCPVRAAEVMAKAIPQAKLEVLPNAGHTLNLECIPDVSRLVDTFAKQLSSLN</sequence>
<accession>A0A5C8KEG7</accession>
<dbReference type="Gene3D" id="3.40.50.1820">
    <property type="entry name" value="alpha/beta hydrolase"/>
    <property type="match status" value="1"/>
</dbReference>
<evidence type="ECO:0000259" key="1">
    <source>
        <dbReference type="Pfam" id="PF00561"/>
    </source>
</evidence>
<dbReference type="PRINTS" id="PR00111">
    <property type="entry name" value="ABHYDROLASE"/>
</dbReference>
<comment type="caution">
    <text evidence="2">The sequence shown here is derived from an EMBL/GenBank/DDBJ whole genome shotgun (WGS) entry which is preliminary data.</text>
</comment>
<feature type="domain" description="AB hydrolase-1" evidence="1">
    <location>
        <begin position="24"/>
        <end position="252"/>
    </location>
</feature>
<dbReference type="PANTHER" id="PTHR43798">
    <property type="entry name" value="MONOACYLGLYCEROL LIPASE"/>
    <property type="match status" value="1"/>
</dbReference>
<dbReference type="SUPFAM" id="SSF53474">
    <property type="entry name" value="alpha/beta-Hydrolases"/>
    <property type="match status" value="1"/>
</dbReference>
<dbReference type="AlphaFoldDB" id="A0A5C8KEG7"/>
<reference evidence="2 3" key="1">
    <citation type="submission" date="2019-08" db="EMBL/GenBank/DDBJ databases">
        <authorList>
            <person name="Shi S."/>
        </authorList>
    </citation>
    <scope>NUCLEOTIDE SEQUENCE [LARGE SCALE GENOMIC DNA]</scope>
    <source>
        <strain evidence="2 3">GY10130</strain>
    </source>
</reference>
<evidence type="ECO:0000313" key="2">
    <source>
        <dbReference type="EMBL" id="TXK51986.1"/>
    </source>
</evidence>
<protein>
    <submittedName>
        <fullName evidence="2">Alpha/beta hydrolase</fullName>
    </submittedName>
</protein>
<dbReference type="InterPro" id="IPR000073">
    <property type="entry name" value="AB_hydrolase_1"/>
</dbReference>
<dbReference type="EMBL" id="VRTY01000006">
    <property type="protein sequence ID" value="TXK51986.1"/>
    <property type="molecule type" value="Genomic_DNA"/>
</dbReference>
<keyword evidence="3" id="KW-1185">Reference proteome</keyword>
<evidence type="ECO:0000313" key="3">
    <source>
        <dbReference type="Proteomes" id="UP000321926"/>
    </source>
</evidence>